<gene>
    <name evidence="2" type="ORF">ABZV61_28265</name>
</gene>
<dbReference type="SUPFAM" id="SSF88946">
    <property type="entry name" value="Sigma2 domain of RNA polymerase sigma factors"/>
    <property type="match status" value="1"/>
</dbReference>
<organism evidence="2 3">
    <name type="scientific">Streptomyces sp. 900116325</name>
    <dbReference type="NCBI Taxonomy" id="3154295"/>
    <lineage>
        <taxon>Bacteria</taxon>
        <taxon>Bacillati</taxon>
        <taxon>Actinomycetota</taxon>
        <taxon>Actinomycetes</taxon>
        <taxon>Kitasatosporales</taxon>
        <taxon>Streptomycetaceae</taxon>
        <taxon>Streptomyces</taxon>
    </lineage>
</organism>
<feature type="region of interest" description="Disordered" evidence="1">
    <location>
        <begin position="282"/>
        <end position="302"/>
    </location>
</feature>
<dbReference type="PANTHER" id="PTHR30173">
    <property type="entry name" value="SIGMA 19 FACTOR"/>
    <property type="match status" value="1"/>
</dbReference>
<feature type="compositionally biased region" description="Polar residues" evidence="1">
    <location>
        <begin position="291"/>
        <end position="302"/>
    </location>
</feature>
<sequence length="302" mass="32852">MDHADAVPIAELLNERRYLLDVAYWMLGSTGAAESVVDETYRRWYGLSGAARQQITTPRSWLAKTVGGICLDLLPDRGAAGRRSGVHEQAQDAEGPQEKLEEEVSRVLLNALDSLSPAERAAFVLKNAGMPPNAIADIVGRTEPECAELVDRARHHLRVQRSRPTTPEWHDALACAVRQACLTEDARLLVSLLCPDATAFFDGGGKVRALVRPVHGSRQVAHSLLTLLARHPRTTLTTQSVNGRTGLVARYDHQVAAVISLDIADQHVAQVWVVLNPDKLHSWNQPPTPGGPSSHQSPAPQG</sequence>
<evidence type="ECO:0000313" key="2">
    <source>
        <dbReference type="EMBL" id="MET8436604.1"/>
    </source>
</evidence>
<protein>
    <submittedName>
        <fullName evidence="2">RNA polymerase subunit sigma</fullName>
    </submittedName>
</protein>
<dbReference type="InterPro" id="IPR013324">
    <property type="entry name" value="RNA_pol_sigma_r3/r4-like"/>
</dbReference>
<dbReference type="InterPro" id="IPR032710">
    <property type="entry name" value="NTF2-like_dom_sf"/>
</dbReference>
<dbReference type="SUPFAM" id="SSF54427">
    <property type="entry name" value="NTF2-like"/>
    <property type="match status" value="1"/>
</dbReference>
<dbReference type="InterPro" id="IPR052704">
    <property type="entry name" value="ECF_Sigma-70_Domain"/>
</dbReference>
<dbReference type="RefSeq" id="WP_356673188.1">
    <property type="nucleotide sequence ID" value="NZ_JBEXEF010000102.1"/>
</dbReference>
<comment type="caution">
    <text evidence="2">The sequence shown here is derived from an EMBL/GenBank/DDBJ whole genome shotgun (WGS) entry which is preliminary data.</text>
</comment>
<dbReference type="InterPro" id="IPR013325">
    <property type="entry name" value="RNA_pol_sigma_r2"/>
</dbReference>
<accession>A0ABV2UHR6</accession>
<keyword evidence="3" id="KW-1185">Reference proteome</keyword>
<reference evidence="2 3" key="1">
    <citation type="submission" date="2024-06" db="EMBL/GenBank/DDBJ databases">
        <title>The Natural Products Discovery Center: Release of the First 8490 Sequenced Strains for Exploring Actinobacteria Biosynthetic Diversity.</title>
        <authorList>
            <person name="Kalkreuter E."/>
            <person name="Kautsar S.A."/>
            <person name="Yang D."/>
            <person name="Bader C.D."/>
            <person name="Teijaro C.N."/>
            <person name="Fluegel L."/>
            <person name="Davis C.M."/>
            <person name="Simpson J.R."/>
            <person name="Lauterbach L."/>
            <person name="Steele A.D."/>
            <person name="Gui C."/>
            <person name="Meng S."/>
            <person name="Li G."/>
            <person name="Viehrig K."/>
            <person name="Ye F."/>
            <person name="Su P."/>
            <person name="Kiefer A.F."/>
            <person name="Nichols A."/>
            <person name="Cepeda A.J."/>
            <person name="Yan W."/>
            <person name="Fan B."/>
            <person name="Jiang Y."/>
            <person name="Adhikari A."/>
            <person name="Zheng C.-J."/>
            <person name="Schuster L."/>
            <person name="Cowan T.M."/>
            <person name="Smanski M.J."/>
            <person name="Chevrette M.G."/>
            <person name="De Carvalho L.P.S."/>
            <person name="Shen B."/>
        </authorList>
    </citation>
    <scope>NUCLEOTIDE SEQUENCE [LARGE SCALE GENOMIC DNA]</scope>
    <source>
        <strain evidence="2 3">NPDC005137</strain>
    </source>
</reference>
<dbReference type="EMBL" id="JBEXIP010000027">
    <property type="protein sequence ID" value="MET8436604.1"/>
    <property type="molecule type" value="Genomic_DNA"/>
</dbReference>
<proteinExistence type="predicted"/>
<dbReference type="Gene3D" id="1.10.10.10">
    <property type="entry name" value="Winged helix-like DNA-binding domain superfamily/Winged helix DNA-binding domain"/>
    <property type="match status" value="1"/>
</dbReference>
<dbReference type="Proteomes" id="UP001550044">
    <property type="component" value="Unassembled WGS sequence"/>
</dbReference>
<name>A0ABV2UHR6_9ACTN</name>
<dbReference type="SUPFAM" id="SSF88659">
    <property type="entry name" value="Sigma3 and sigma4 domains of RNA polymerase sigma factors"/>
    <property type="match status" value="1"/>
</dbReference>
<dbReference type="InterPro" id="IPR036388">
    <property type="entry name" value="WH-like_DNA-bd_sf"/>
</dbReference>
<evidence type="ECO:0000256" key="1">
    <source>
        <dbReference type="SAM" id="MobiDB-lite"/>
    </source>
</evidence>
<evidence type="ECO:0000313" key="3">
    <source>
        <dbReference type="Proteomes" id="UP001550044"/>
    </source>
</evidence>
<dbReference type="PANTHER" id="PTHR30173:SF43">
    <property type="entry name" value="ECF RNA POLYMERASE SIGMA FACTOR SIGI-RELATED"/>
    <property type="match status" value="1"/>
</dbReference>